<keyword evidence="1" id="KW-0472">Membrane</keyword>
<proteinExistence type="predicted"/>
<reference evidence="2" key="1">
    <citation type="submission" date="2020-05" db="UniProtKB">
        <authorList>
            <consortium name="EnsemblMetazoa"/>
        </authorList>
    </citation>
    <scope>IDENTIFICATION</scope>
    <source>
        <strain evidence="2">TTRI</strain>
    </source>
</reference>
<keyword evidence="1" id="KW-0812">Transmembrane</keyword>
<dbReference type="VEuPathDB" id="VectorBase:GAUT011776"/>
<evidence type="ECO:0000256" key="1">
    <source>
        <dbReference type="SAM" id="Phobius"/>
    </source>
</evidence>
<evidence type="ECO:0000313" key="2">
    <source>
        <dbReference type="EnsemblMetazoa" id="GAUT011776-PA"/>
    </source>
</evidence>
<keyword evidence="3" id="KW-1185">Reference proteome</keyword>
<protein>
    <submittedName>
        <fullName evidence="2">Uncharacterized protein</fullName>
    </submittedName>
</protein>
<sequence length="106" mass="12054">MKITTTITIIAIKTATVLPCSCFKLYDRRGLRSELVNAAAVVAVAIAAAVAVAVAVAAIEHPDHHFHHHHHYYLQHFVFRTNNECLLEMPLRHKENEIVKNYMRKL</sequence>
<evidence type="ECO:0000313" key="3">
    <source>
        <dbReference type="Proteomes" id="UP000078200"/>
    </source>
</evidence>
<dbReference type="Proteomes" id="UP000078200">
    <property type="component" value="Unassembled WGS sequence"/>
</dbReference>
<name>A0A1A9UQ33_GLOAU</name>
<organism evidence="2 3">
    <name type="scientific">Glossina austeni</name>
    <name type="common">Savannah tsetse fly</name>
    <dbReference type="NCBI Taxonomy" id="7395"/>
    <lineage>
        <taxon>Eukaryota</taxon>
        <taxon>Metazoa</taxon>
        <taxon>Ecdysozoa</taxon>
        <taxon>Arthropoda</taxon>
        <taxon>Hexapoda</taxon>
        <taxon>Insecta</taxon>
        <taxon>Pterygota</taxon>
        <taxon>Neoptera</taxon>
        <taxon>Endopterygota</taxon>
        <taxon>Diptera</taxon>
        <taxon>Brachycera</taxon>
        <taxon>Muscomorpha</taxon>
        <taxon>Hippoboscoidea</taxon>
        <taxon>Glossinidae</taxon>
        <taxon>Glossina</taxon>
    </lineage>
</organism>
<keyword evidence="1" id="KW-1133">Transmembrane helix</keyword>
<dbReference type="EnsemblMetazoa" id="GAUT011776-RA">
    <property type="protein sequence ID" value="GAUT011776-PA"/>
    <property type="gene ID" value="GAUT011776"/>
</dbReference>
<feature type="transmembrane region" description="Helical" evidence="1">
    <location>
        <begin position="38"/>
        <end position="59"/>
    </location>
</feature>
<accession>A0A1A9UQ33</accession>
<dbReference type="AlphaFoldDB" id="A0A1A9UQ33"/>